<comment type="similarity">
    <text evidence="2">Belongs to the ABC transporter superfamily.</text>
</comment>
<dbReference type="InterPro" id="IPR050835">
    <property type="entry name" value="ABC_transporter_sub-D"/>
</dbReference>
<dbReference type="SUPFAM" id="SSF90123">
    <property type="entry name" value="ABC transporter transmembrane region"/>
    <property type="match status" value="1"/>
</dbReference>
<evidence type="ECO:0000259" key="10">
    <source>
        <dbReference type="PROSITE" id="PS50893"/>
    </source>
</evidence>
<dbReference type="GO" id="GO:0140359">
    <property type="term" value="F:ABC-type transporter activity"/>
    <property type="evidence" value="ECO:0007669"/>
    <property type="project" value="InterPro"/>
</dbReference>
<evidence type="ECO:0000256" key="1">
    <source>
        <dbReference type="ARBA" id="ARBA00004651"/>
    </source>
</evidence>
<dbReference type="EMBL" id="QURN01000003">
    <property type="protein sequence ID" value="RFC68975.1"/>
    <property type="molecule type" value="Genomic_DNA"/>
</dbReference>
<dbReference type="GO" id="GO:0005886">
    <property type="term" value="C:plasma membrane"/>
    <property type="evidence" value="ECO:0007669"/>
    <property type="project" value="UniProtKB-SubCell"/>
</dbReference>
<comment type="caution">
    <text evidence="11">The sequence shown here is derived from an EMBL/GenBank/DDBJ whole genome shotgun (WGS) entry which is preliminary data.</text>
</comment>
<evidence type="ECO:0000256" key="7">
    <source>
        <dbReference type="ARBA" id="ARBA00022989"/>
    </source>
</evidence>
<dbReference type="AlphaFoldDB" id="A0A371XIB5"/>
<dbReference type="InterPro" id="IPR017871">
    <property type="entry name" value="ABC_transporter-like_CS"/>
</dbReference>
<evidence type="ECO:0000256" key="9">
    <source>
        <dbReference type="SAM" id="Phobius"/>
    </source>
</evidence>
<evidence type="ECO:0000256" key="8">
    <source>
        <dbReference type="ARBA" id="ARBA00023136"/>
    </source>
</evidence>
<feature type="transmembrane region" description="Helical" evidence="9">
    <location>
        <begin position="20"/>
        <end position="42"/>
    </location>
</feature>
<accession>A0A371XIB5</accession>
<dbReference type="Pfam" id="PF06472">
    <property type="entry name" value="ABC_membrane_2"/>
    <property type="match status" value="1"/>
</dbReference>
<dbReference type="RefSeq" id="WP_116622743.1">
    <property type="nucleotide sequence ID" value="NZ_QURN01000003.1"/>
</dbReference>
<evidence type="ECO:0000256" key="3">
    <source>
        <dbReference type="ARBA" id="ARBA00022448"/>
    </source>
</evidence>
<gene>
    <name evidence="11" type="ORF">DY251_03600</name>
</gene>
<keyword evidence="7 9" id="KW-1133">Transmembrane helix</keyword>
<protein>
    <submittedName>
        <fullName evidence="11">ABC transporter ATP-binding protein/permease</fullName>
    </submittedName>
</protein>
<dbReference type="InterPro" id="IPR036640">
    <property type="entry name" value="ABC1_TM_sf"/>
</dbReference>
<dbReference type="PROSITE" id="PS00211">
    <property type="entry name" value="ABC_TRANSPORTER_1"/>
    <property type="match status" value="1"/>
</dbReference>
<sequence length="620" mass="68395">MRGFWGLMRAYWLSDRWKEAWGMTLAIAVLTAVSSKMGVWWAEYSAELVNSIAYFHSPHNAAPLQHLLTAAGMLVLVTLGKDVGVVGIRHLFSTTLHRKWRGWLNGQFNEALLDDNHTHFHLQHEGKDVGLARPAPDNIDQRVQDSIKQMTGGAIGLAMGVLGVVTSLYFVGMKLIETSTVVGGFEFLGIYGSAILAFAAIVAYVPLNTFIALKLGGILERLTISIQQAEGTYRGELTTFLRRSFQVAASGGETVQRQMHARLYQDIDRTWSKLNIFYSGYQSFELIYNFLGARIVAYSPLLLPYMQGSIGLKSYITGAELINSLIGQFSWIIRVMPEIANLKANARRVTDLAEAIENVQAPAEFYRSTGRSDFQFNRKEDVFALTVRKLELLHEGESAEPFVVAEELRFLPGEWTFVQGESGCGKTSFMKAVNGLWPHGAGEITVMNGLRVFYAAQDVKLPKLTLKELVCLPETDDLHSDARVAAALHKAGLGEFIEHMASYSRESRSWDDTLSGGQKQKLVLARILLHRPGILFLDEATGALDPSAKIAYHQAIKDGCPKVTVVSVMHEAHAPRSGTGTPFYDSVIRFVDGVAVKEALALRTGADLKLVSSQAKPMAV</sequence>
<proteinExistence type="inferred from homology"/>
<name>A0A371XIB5_9HYPH</name>
<keyword evidence="12" id="KW-1185">Reference proteome</keyword>
<dbReference type="SMART" id="SM00382">
    <property type="entry name" value="AAA"/>
    <property type="match status" value="1"/>
</dbReference>
<dbReference type="Gene3D" id="1.20.1560.10">
    <property type="entry name" value="ABC transporter type 1, transmembrane domain"/>
    <property type="match status" value="1"/>
</dbReference>
<organism evidence="11 12">
    <name type="scientific">Mesorhizobium denitrificans</name>
    <dbReference type="NCBI Taxonomy" id="2294114"/>
    <lineage>
        <taxon>Bacteria</taxon>
        <taxon>Pseudomonadati</taxon>
        <taxon>Pseudomonadota</taxon>
        <taxon>Alphaproteobacteria</taxon>
        <taxon>Hyphomicrobiales</taxon>
        <taxon>Phyllobacteriaceae</taxon>
        <taxon>Mesorhizobium</taxon>
    </lineage>
</organism>
<dbReference type="Gene3D" id="3.40.50.300">
    <property type="entry name" value="P-loop containing nucleotide triphosphate hydrolases"/>
    <property type="match status" value="1"/>
</dbReference>
<dbReference type="Pfam" id="PF00005">
    <property type="entry name" value="ABC_tran"/>
    <property type="match status" value="1"/>
</dbReference>
<reference evidence="12" key="1">
    <citation type="submission" date="2018-08" db="EMBL/GenBank/DDBJ databases">
        <authorList>
            <person name="Im W.T."/>
        </authorList>
    </citation>
    <scope>NUCLEOTIDE SEQUENCE [LARGE SCALE GENOMIC DNA]</scope>
    <source>
        <strain evidence="12">LA-28</strain>
    </source>
</reference>
<evidence type="ECO:0000256" key="4">
    <source>
        <dbReference type="ARBA" id="ARBA00022692"/>
    </source>
</evidence>
<dbReference type="InterPro" id="IPR003439">
    <property type="entry name" value="ABC_transporter-like_ATP-bd"/>
</dbReference>
<comment type="subcellular location">
    <subcellularLocation>
        <location evidence="1">Cell membrane</location>
        <topology evidence="1">Multi-pass membrane protein</topology>
    </subcellularLocation>
</comment>
<feature type="transmembrane region" description="Helical" evidence="9">
    <location>
        <begin position="190"/>
        <end position="213"/>
    </location>
</feature>
<dbReference type="InterPro" id="IPR027417">
    <property type="entry name" value="P-loop_NTPase"/>
</dbReference>
<keyword evidence="6 11" id="KW-0067">ATP-binding</keyword>
<dbReference type="PANTHER" id="PTHR11384">
    <property type="entry name" value="ATP-BINDING CASSETTE, SUB-FAMILY D MEMBER"/>
    <property type="match status" value="1"/>
</dbReference>
<dbReference type="PANTHER" id="PTHR11384:SF59">
    <property type="entry name" value="LYSOSOMAL COBALAMIN TRANSPORTER ABCD4"/>
    <property type="match status" value="1"/>
</dbReference>
<keyword evidence="3" id="KW-0813">Transport</keyword>
<dbReference type="Proteomes" id="UP000262379">
    <property type="component" value="Unassembled WGS sequence"/>
</dbReference>
<keyword evidence="4 9" id="KW-0812">Transmembrane</keyword>
<dbReference type="PROSITE" id="PS50893">
    <property type="entry name" value="ABC_TRANSPORTER_2"/>
    <property type="match status" value="1"/>
</dbReference>
<keyword evidence="5" id="KW-0547">Nucleotide-binding</keyword>
<dbReference type="GO" id="GO:0016887">
    <property type="term" value="F:ATP hydrolysis activity"/>
    <property type="evidence" value="ECO:0007669"/>
    <property type="project" value="InterPro"/>
</dbReference>
<dbReference type="SUPFAM" id="SSF52540">
    <property type="entry name" value="P-loop containing nucleoside triphosphate hydrolases"/>
    <property type="match status" value="1"/>
</dbReference>
<dbReference type="InterPro" id="IPR003593">
    <property type="entry name" value="AAA+_ATPase"/>
</dbReference>
<evidence type="ECO:0000313" key="12">
    <source>
        <dbReference type="Proteomes" id="UP000262379"/>
    </source>
</evidence>
<feature type="domain" description="ABC transporter" evidence="10">
    <location>
        <begin position="387"/>
        <end position="617"/>
    </location>
</feature>
<evidence type="ECO:0000256" key="6">
    <source>
        <dbReference type="ARBA" id="ARBA00022840"/>
    </source>
</evidence>
<evidence type="ECO:0000256" key="2">
    <source>
        <dbReference type="ARBA" id="ARBA00005417"/>
    </source>
</evidence>
<dbReference type="GO" id="GO:0005524">
    <property type="term" value="F:ATP binding"/>
    <property type="evidence" value="ECO:0007669"/>
    <property type="project" value="UniProtKB-KW"/>
</dbReference>
<evidence type="ECO:0000256" key="5">
    <source>
        <dbReference type="ARBA" id="ARBA00022741"/>
    </source>
</evidence>
<evidence type="ECO:0000313" key="11">
    <source>
        <dbReference type="EMBL" id="RFC68975.1"/>
    </source>
</evidence>
<feature type="transmembrane region" description="Helical" evidence="9">
    <location>
        <begin position="150"/>
        <end position="170"/>
    </location>
</feature>
<keyword evidence="8 9" id="KW-0472">Membrane</keyword>
<dbReference type="InterPro" id="IPR011527">
    <property type="entry name" value="ABC1_TM_dom"/>
</dbReference>